<dbReference type="HAMAP" id="MF_01966">
    <property type="entry name" value="NADHX_epimerase"/>
    <property type="match status" value="1"/>
</dbReference>
<dbReference type="NCBIfam" id="TIGR00197">
    <property type="entry name" value="yjeF_nterm"/>
    <property type="match status" value="1"/>
</dbReference>
<dbReference type="EC" id="4.2.1.136" evidence="19"/>
<dbReference type="InterPro" id="IPR036652">
    <property type="entry name" value="YjeF_N_dom_sf"/>
</dbReference>
<keyword evidence="6 17" id="KW-0547">Nucleotide-binding</keyword>
<comment type="function">
    <text evidence="17">Catalyzes the dehydration of the S-form of NAD(P)HX at the expense of ADP, which is converted to AMP. Together with NAD(P)HX epimerase, which catalyzes the epimerization of the S- and R-forms, the enzyme allows the repair of both epimers of NAD(P)HX, a damaged form of NAD(P)H that is a result of enzymatic or heat-dependent hydration.</text>
</comment>
<feature type="binding site" evidence="17">
    <location>
        <position position="343"/>
    </location>
    <ligand>
        <name>(6S)-NADPHX</name>
        <dbReference type="ChEBI" id="CHEBI:64076"/>
    </ligand>
</feature>
<dbReference type="NCBIfam" id="TIGR00196">
    <property type="entry name" value="yjeF_cterm"/>
    <property type="match status" value="1"/>
</dbReference>
<keyword evidence="5 18" id="KW-0479">Metal-binding</keyword>
<feature type="binding site" evidence="18">
    <location>
        <position position="183"/>
    </location>
    <ligand>
        <name>K(+)</name>
        <dbReference type="ChEBI" id="CHEBI:29103"/>
    </ligand>
</feature>
<evidence type="ECO:0000256" key="17">
    <source>
        <dbReference type="HAMAP-Rule" id="MF_01965"/>
    </source>
</evidence>
<organism evidence="22 23">
    <name type="scientific">Proteobacteria bacterium 228</name>
    <dbReference type="NCBI Taxonomy" id="2083153"/>
    <lineage>
        <taxon>Bacteria</taxon>
        <taxon>Pseudomonadati</taxon>
        <taxon>Pseudomonadota</taxon>
    </lineage>
</organism>
<keyword evidence="10 17" id="KW-0520">NAD</keyword>
<dbReference type="EMBL" id="PRLP01000148">
    <property type="protein sequence ID" value="PPC74422.1"/>
    <property type="molecule type" value="Genomic_DNA"/>
</dbReference>
<comment type="similarity">
    <text evidence="3 19">In the N-terminal section; belongs to the NnrE/AIBP family.</text>
</comment>
<keyword evidence="9 18" id="KW-0630">Potassium</keyword>
<name>A0A2S5KI43_9PROT</name>
<dbReference type="Gene3D" id="3.40.50.10260">
    <property type="entry name" value="YjeF N-terminal domain"/>
    <property type="match status" value="1"/>
</dbReference>
<evidence type="ECO:0000256" key="16">
    <source>
        <dbReference type="ARBA" id="ARBA00049209"/>
    </source>
</evidence>
<evidence type="ECO:0000256" key="18">
    <source>
        <dbReference type="HAMAP-Rule" id="MF_01966"/>
    </source>
</evidence>
<feature type="binding site" evidence="17">
    <location>
        <position position="390"/>
    </location>
    <ligand>
        <name>(6S)-NADPHX</name>
        <dbReference type="ChEBI" id="CHEBI:64076"/>
    </ligand>
</feature>
<dbReference type="PANTHER" id="PTHR12592:SF0">
    <property type="entry name" value="ATP-DEPENDENT (S)-NAD(P)H-HYDRATE DEHYDRATASE"/>
    <property type="match status" value="1"/>
</dbReference>
<comment type="similarity">
    <text evidence="18">Belongs to the NnrE/AIBP family.</text>
</comment>
<comment type="similarity">
    <text evidence="17">Belongs to the NnrD/CARKD family.</text>
</comment>
<evidence type="ECO:0000256" key="7">
    <source>
        <dbReference type="ARBA" id="ARBA00022840"/>
    </source>
</evidence>
<gene>
    <name evidence="17" type="primary">nnrD</name>
    <name evidence="18" type="synonym">nnrE</name>
    <name evidence="22" type="ORF">C4K68_26165</name>
</gene>
<feature type="binding site" evidence="18">
    <location>
        <position position="180"/>
    </location>
    <ligand>
        <name>(6S)-NADPHX</name>
        <dbReference type="ChEBI" id="CHEBI:64076"/>
    </ligand>
</feature>
<dbReference type="PANTHER" id="PTHR12592">
    <property type="entry name" value="ATP-DEPENDENT (S)-NAD(P)H-HYDRATE DEHYDRATASE FAMILY MEMBER"/>
    <property type="match status" value="1"/>
</dbReference>
<comment type="catalytic activity">
    <reaction evidence="2 18 19">
        <text>(6R)-NADPHX = (6S)-NADPHX</text>
        <dbReference type="Rhea" id="RHEA:32227"/>
        <dbReference type="ChEBI" id="CHEBI:64076"/>
        <dbReference type="ChEBI" id="CHEBI:64077"/>
        <dbReference type="EC" id="5.1.99.6"/>
    </reaction>
</comment>
<dbReference type="PIRSF" id="PIRSF017184">
    <property type="entry name" value="Nnr"/>
    <property type="match status" value="1"/>
</dbReference>
<dbReference type="GO" id="GO:0052856">
    <property type="term" value="F:NAD(P)HX epimerase activity"/>
    <property type="evidence" value="ECO:0007669"/>
    <property type="project" value="UniProtKB-UniRule"/>
</dbReference>
<dbReference type="GO" id="GO:0046872">
    <property type="term" value="F:metal ion binding"/>
    <property type="evidence" value="ECO:0007669"/>
    <property type="project" value="UniProtKB-UniRule"/>
</dbReference>
<feature type="domain" description="YjeF C-terminal" evidence="20">
    <location>
        <begin position="247"/>
        <end position="516"/>
    </location>
</feature>
<evidence type="ECO:0000259" key="20">
    <source>
        <dbReference type="PROSITE" id="PS51383"/>
    </source>
</evidence>
<keyword evidence="11 18" id="KW-0413">Isomerase</keyword>
<dbReference type="PROSITE" id="PS51385">
    <property type="entry name" value="YJEF_N"/>
    <property type="match status" value="1"/>
</dbReference>
<evidence type="ECO:0000256" key="2">
    <source>
        <dbReference type="ARBA" id="ARBA00000909"/>
    </source>
</evidence>
<feature type="binding site" evidence="18">
    <location>
        <position position="162"/>
    </location>
    <ligand>
        <name>(6S)-NADPHX</name>
        <dbReference type="ChEBI" id="CHEBI:64076"/>
    </ligand>
</feature>
<feature type="binding site" evidence="17">
    <location>
        <position position="282"/>
    </location>
    <ligand>
        <name>(6S)-NADPHX</name>
        <dbReference type="ChEBI" id="CHEBI:64076"/>
    </ligand>
</feature>
<keyword evidence="7 17" id="KW-0067">ATP-binding</keyword>
<dbReference type="HAMAP" id="MF_01965">
    <property type="entry name" value="NADHX_dehydratase"/>
    <property type="match status" value="1"/>
</dbReference>
<dbReference type="Pfam" id="PF01256">
    <property type="entry name" value="Carb_kinase"/>
    <property type="match status" value="1"/>
</dbReference>
<evidence type="ECO:0000256" key="1">
    <source>
        <dbReference type="ARBA" id="ARBA00000013"/>
    </source>
</evidence>
<comment type="catalytic activity">
    <reaction evidence="15 17 19">
        <text>(6S)-NADHX + ADP = AMP + phosphate + NADH + H(+)</text>
        <dbReference type="Rhea" id="RHEA:32223"/>
        <dbReference type="ChEBI" id="CHEBI:15378"/>
        <dbReference type="ChEBI" id="CHEBI:43474"/>
        <dbReference type="ChEBI" id="CHEBI:57945"/>
        <dbReference type="ChEBI" id="CHEBI:64074"/>
        <dbReference type="ChEBI" id="CHEBI:456215"/>
        <dbReference type="ChEBI" id="CHEBI:456216"/>
        <dbReference type="EC" id="4.2.1.136"/>
    </reaction>
</comment>
<evidence type="ECO:0000256" key="4">
    <source>
        <dbReference type="ARBA" id="ARBA00009524"/>
    </source>
</evidence>
<dbReference type="InterPro" id="IPR004443">
    <property type="entry name" value="YjeF_N_dom"/>
</dbReference>
<sequence length="516" mass="54233">MTISTTTSESIAVMERLPEAIYAAKTLRQLDKEAALALGITGFELMCRAAEAAFVQLRSEWPDVRRLTVVAGKGNNGGDGLVLAGLALKLHWQVQLLLPLARTQYLETLQGEAAEAWQWLQQQQQSGLLMIHDGDELPDCHGELVVDALLGTGLAGEVQGRYAALIDWINATGKPVLALDIPSGLECDSGNVLGRAVLASHTVTFIGMKAGLLTGQGAAYAGQVHFHGLGTPEHVYAHHVPLLQRVTPSQCKQVLPPRPRDGHKGMHGHVLIVGGNLGMAGAALLAGRSALRSGAGLVSVVTRHEHVPAFIASQPELMVQGVRNGLEAQAWIARADVLVIGPGLGRDAWAEQLLQQALASAKPLVIDADALHLLKHKHWRPSGLWVMTPHPGEAAMLLGRNTAVIQRERLQALADLQQTYGATVVLKGKGTLIASPGAISQLVSEGNPGMSVAGMGDILAGVIGSLLAQGLTPSAAAAVGASIHGRAGDLAALERGERGLLATDLLPYIQQLVNPL</sequence>
<proteinExistence type="inferred from homology"/>
<evidence type="ECO:0000313" key="23">
    <source>
        <dbReference type="Proteomes" id="UP000238196"/>
    </source>
</evidence>
<evidence type="ECO:0000256" key="6">
    <source>
        <dbReference type="ARBA" id="ARBA00022741"/>
    </source>
</evidence>
<evidence type="ECO:0000256" key="10">
    <source>
        <dbReference type="ARBA" id="ARBA00023027"/>
    </source>
</evidence>
<protein>
    <recommendedName>
        <fullName evidence="19">Bifunctional NAD(P)H-hydrate repair enzyme</fullName>
    </recommendedName>
    <alternativeName>
        <fullName evidence="19">Nicotinamide nucleotide repair protein</fullName>
    </alternativeName>
    <domain>
        <recommendedName>
            <fullName evidence="19">ADP-dependent (S)-NAD(P)H-hydrate dehydratase</fullName>
            <ecNumber evidence="19">4.2.1.136</ecNumber>
        </recommendedName>
        <alternativeName>
            <fullName evidence="19">ADP-dependent NAD(P)HX dehydratase</fullName>
        </alternativeName>
    </domain>
    <domain>
        <recommendedName>
            <fullName evidence="19">NAD(P)H-hydrate epimerase</fullName>
            <ecNumber evidence="19">5.1.99.6</ecNumber>
        </recommendedName>
    </domain>
</protein>
<evidence type="ECO:0000259" key="21">
    <source>
        <dbReference type="PROSITE" id="PS51385"/>
    </source>
</evidence>
<evidence type="ECO:0000256" key="12">
    <source>
        <dbReference type="ARBA" id="ARBA00023239"/>
    </source>
</evidence>
<dbReference type="OrthoDB" id="9806925at2"/>
<dbReference type="PROSITE" id="PS51383">
    <property type="entry name" value="YJEF_C_3"/>
    <property type="match status" value="1"/>
</dbReference>
<dbReference type="GO" id="GO:0052855">
    <property type="term" value="F:ADP-dependent NAD(P)H-hydrate dehydratase activity"/>
    <property type="evidence" value="ECO:0007669"/>
    <property type="project" value="UniProtKB-UniRule"/>
</dbReference>
<comment type="subunit">
    <text evidence="17">Homotetramer.</text>
</comment>
<feature type="binding site" evidence="17">
    <location>
        <begin position="427"/>
        <end position="431"/>
    </location>
    <ligand>
        <name>AMP</name>
        <dbReference type="ChEBI" id="CHEBI:456215"/>
    </ligand>
</feature>
<evidence type="ECO:0000256" key="8">
    <source>
        <dbReference type="ARBA" id="ARBA00022857"/>
    </source>
</evidence>
<comment type="catalytic activity">
    <reaction evidence="1 18 19">
        <text>(6R)-NADHX = (6S)-NADHX</text>
        <dbReference type="Rhea" id="RHEA:32215"/>
        <dbReference type="ChEBI" id="CHEBI:64074"/>
        <dbReference type="ChEBI" id="CHEBI:64075"/>
        <dbReference type="EC" id="5.1.99.6"/>
    </reaction>
</comment>
<dbReference type="EC" id="5.1.99.6" evidence="19"/>
<feature type="binding site" evidence="17">
    <location>
        <position position="457"/>
    </location>
    <ligand>
        <name>(6S)-NADPHX</name>
        <dbReference type="ChEBI" id="CHEBI:64076"/>
    </ligand>
</feature>
<keyword evidence="8 17" id="KW-0521">NADP</keyword>
<dbReference type="Pfam" id="PF03853">
    <property type="entry name" value="YjeF_N"/>
    <property type="match status" value="1"/>
</dbReference>
<feature type="binding site" evidence="18">
    <location>
        <position position="76"/>
    </location>
    <ligand>
        <name>K(+)</name>
        <dbReference type="ChEBI" id="CHEBI:29103"/>
    </ligand>
</feature>
<feature type="binding site" evidence="18">
    <location>
        <position position="147"/>
    </location>
    <ligand>
        <name>K(+)</name>
        <dbReference type="ChEBI" id="CHEBI:29103"/>
    </ligand>
</feature>
<feature type="binding site" evidence="18">
    <location>
        <begin position="151"/>
        <end position="157"/>
    </location>
    <ligand>
        <name>(6S)-NADPHX</name>
        <dbReference type="ChEBI" id="CHEBI:64076"/>
    </ligand>
</feature>
<comment type="function">
    <text evidence="18">Catalyzes the epimerization of the S- and R-forms of NAD(P)HX, a damaged form of NAD(P)H that is a result of enzymatic or heat-dependent hydration. This is a prerequisite for the S-specific NAD(P)H-hydrate dehydratase to allow the repair of both epimers of NAD(P)HX.</text>
</comment>
<evidence type="ECO:0000256" key="5">
    <source>
        <dbReference type="ARBA" id="ARBA00022723"/>
    </source>
</evidence>
<evidence type="ECO:0000256" key="3">
    <source>
        <dbReference type="ARBA" id="ARBA00006001"/>
    </source>
</evidence>
<evidence type="ECO:0000313" key="22">
    <source>
        <dbReference type="EMBL" id="PPC74422.1"/>
    </source>
</evidence>
<dbReference type="AlphaFoldDB" id="A0A2S5KI43"/>
<dbReference type="GO" id="GO:0110051">
    <property type="term" value="P:metabolite repair"/>
    <property type="evidence" value="ECO:0007669"/>
    <property type="project" value="TreeGrafter"/>
</dbReference>
<dbReference type="GO" id="GO:0005524">
    <property type="term" value="F:ATP binding"/>
    <property type="evidence" value="ECO:0007669"/>
    <property type="project" value="UniProtKB-UniRule"/>
</dbReference>
<evidence type="ECO:0000256" key="14">
    <source>
        <dbReference type="ARBA" id="ARBA00025153"/>
    </source>
</evidence>
<dbReference type="CDD" id="cd01171">
    <property type="entry name" value="YXKO-related"/>
    <property type="match status" value="1"/>
</dbReference>
<keyword evidence="12 17" id="KW-0456">Lyase</keyword>
<comment type="caution">
    <text evidence="22">The sequence shown here is derived from an EMBL/GenBank/DDBJ whole genome shotgun (WGS) entry which is preliminary data.</text>
</comment>
<keyword evidence="13" id="KW-0511">Multifunctional enzyme</keyword>
<dbReference type="SUPFAM" id="SSF53613">
    <property type="entry name" value="Ribokinase-like"/>
    <property type="match status" value="1"/>
</dbReference>
<dbReference type="SUPFAM" id="SSF64153">
    <property type="entry name" value="YjeF N-terminal domain-like"/>
    <property type="match status" value="1"/>
</dbReference>
<comment type="cofactor">
    <cofactor evidence="17">
        <name>Mg(2+)</name>
        <dbReference type="ChEBI" id="CHEBI:18420"/>
    </cofactor>
</comment>
<evidence type="ECO:0000256" key="15">
    <source>
        <dbReference type="ARBA" id="ARBA00048238"/>
    </source>
</evidence>
<reference evidence="22 23" key="1">
    <citation type="submission" date="2018-02" db="EMBL/GenBank/DDBJ databases">
        <title>novel marine gammaproteobacteria from coastal saline agro ecosystem.</title>
        <authorList>
            <person name="Krishnan R."/>
            <person name="Ramesh Kumar N."/>
        </authorList>
    </citation>
    <scope>NUCLEOTIDE SEQUENCE [LARGE SCALE GENOMIC DNA]</scope>
    <source>
        <strain evidence="22 23">228</strain>
    </source>
</reference>
<feature type="binding site" evidence="18">
    <location>
        <begin position="75"/>
        <end position="79"/>
    </location>
    <ligand>
        <name>(6S)-NADPHX</name>
        <dbReference type="ChEBI" id="CHEBI:64076"/>
    </ligand>
</feature>
<evidence type="ECO:0000256" key="9">
    <source>
        <dbReference type="ARBA" id="ARBA00022958"/>
    </source>
</evidence>
<dbReference type="InterPro" id="IPR030677">
    <property type="entry name" value="Nnr"/>
</dbReference>
<dbReference type="InterPro" id="IPR029056">
    <property type="entry name" value="Ribokinase-like"/>
</dbReference>
<comment type="cofactor">
    <cofactor evidence="18 19">
        <name>K(+)</name>
        <dbReference type="ChEBI" id="CHEBI:29103"/>
    </cofactor>
    <text evidence="18 19">Binds 1 potassium ion per subunit.</text>
</comment>
<dbReference type="Gene3D" id="3.40.1190.20">
    <property type="match status" value="1"/>
</dbReference>
<comment type="similarity">
    <text evidence="4 19">In the C-terminal section; belongs to the NnrD/CARKD family.</text>
</comment>
<comment type="catalytic activity">
    <reaction evidence="16 17 19">
        <text>(6S)-NADPHX + ADP = AMP + phosphate + NADPH + H(+)</text>
        <dbReference type="Rhea" id="RHEA:32235"/>
        <dbReference type="ChEBI" id="CHEBI:15378"/>
        <dbReference type="ChEBI" id="CHEBI:43474"/>
        <dbReference type="ChEBI" id="CHEBI:57783"/>
        <dbReference type="ChEBI" id="CHEBI:64076"/>
        <dbReference type="ChEBI" id="CHEBI:456215"/>
        <dbReference type="ChEBI" id="CHEBI:456216"/>
        <dbReference type="EC" id="4.2.1.136"/>
    </reaction>
</comment>
<feature type="domain" description="YjeF N-terminal" evidence="21">
    <location>
        <begin position="27"/>
        <end position="237"/>
    </location>
</feature>
<evidence type="ECO:0000256" key="13">
    <source>
        <dbReference type="ARBA" id="ARBA00023268"/>
    </source>
</evidence>
<evidence type="ECO:0000256" key="11">
    <source>
        <dbReference type="ARBA" id="ARBA00023235"/>
    </source>
</evidence>
<comment type="function">
    <text evidence="14 19">Bifunctional enzyme that catalyzes the epimerization of the S- and R-forms of NAD(P)HX and the dehydration of the S-form of NAD(P)HX at the expense of ADP, which is converted to AMP. This allows the repair of both epimers of NAD(P)HX, a damaged form of NAD(P)H that is a result of enzymatic or heat-dependent hydration.</text>
</comment>
<dbReference type="InterPro" id="IPR000631">
    <property type="entry name" value="CARKD"/>
</dbReference>
<accession>A0A2S5KI43</accession>
<feature type="binding site" evidence="17">
    <location>
        <position position="456"/>
    </location>
    <ligand>
        <name>AMP</name>
        <dbReference type="ChEBI" id="CHEBI:456215"/>
    </ligand>
</feature>
<dbReference type="Proteomes" id="UP000238196">
    <property type="component" value="Unassembled WGS sequence"/>
</dbReference>
<dbReference type="GO" id="GO:0046496">
    <property type="term" value="P:nicotinamide nucleotide metabolic process"/>
    <property type="evidence" value="ECO:0007669"/>
    <property type="project" value="UniProtKB-UniRule"/>
</dbReference>
<evidence type="ECO:0000256" key="19">
    <source>
        <dbReference type="PIRNR" id="PIRNR017184"/>
    </source>
</evidence>